<reference evidence="3 6" key="1">
    <citation type="journal article" date="2018" name="Int. J. Syst. Evol. Microbiol.">
        <title>Draft Genome Sequence of Faecalimonas umbilicata JCM 30896T, an Acetate-Producing Bacterium Isolated from Human Feces.</title>
        <authorList>
            <person name="Sakamoto M."/>
            <person name="Ikeyama N."/>
            <person name="Yuki M."/>
            <person name="Ohkuma M."/>
        </authorList>
    </citation>
    <scope>NUCLEOTIDE SEQUENCE [LARGE SCALE GENOMIC DNA]</scope>
    <source>
        <strain evidence="3 6">EGH7</strain>
    </source>
</reference>
<protein>
    <recommendedName>
        <fullName evidence="2">Putative membrane protein insertion efficiency factor</fullName>
    </recommendedName>
</protein>
<reference evidence="4 5" key="2">
    <citation type="submission" date="2019-03" db="EMBL/GenBank/DDBJ databases">
        <title>Genomic Encyclopedia of Type Strains, Phase IV (KMG-IV): sequencing the most valuable type-strain genomes for metagenomic binning, comparative biology and taxonomic classification.</title>
        <authorList>
            <person name="Goeker M."/>
        </authorList>
    </citation>
    <scope>NUCLEOTIDE SEQUENCE [LARGE SCALE GENOMIC DNA]</scope>
    <source>
        <strain evidence="4 5">DSM 103426</strain>
    </source>
</reference>
<dbReference type="Proteomes" id="UP000294613">
    <property type="component" value="Unassembled WGS sequence"/>
</dbReference>
<dbReference type="NCBIfam" id="TIGR00278">
    <property type="entry name" value="membrane protein insertion efficiency factor YidD"/>
    <property type="match status" value="1"/>
</dbReference>
<dbReference type="EMBL" id="BHEO01000002">
    <property type="protein sequence ID" value="GBU03648.1"/>
    <property type="molecule type" value="Genomic_DNA"/>
</dbReference>
<name>A0A4R3JFJ9_9FIRM</name>
<proteinExistence type="inferred from homology"/>
<evidence type="ECO:0000256" key="2">
    <source>
        <dbReference type="HAMAP-Rule" id="MF_00386"/>
    </source>
</evidence>
<dbReference type="RefSeq" id="WP_008977313.1">
    <property type="nucleotide sequence ID" value="NZ_AP031411.1"/>
</dbReference>
<keyword evidence="1 2" id="KW-0472">Membrane</keyword>
<dbReference type="GO" id="GO:0005886">
    <property type="term" value="C:plasma membrane"/>
    <property type="evidence" value="ECO:0007669"/>
    <property type="project" value="UniProtKB-SubCell"/>
</dbReference>
<comment type="subcellular location">
    <subcellularLocation>
        <location evidence="2">Cell membrane</location>
        <topology evidence="2">Peripheral membrane protein</topology>
        <orientation evidence="2">Cytoplasmic side</orientation>
    </subcellularLocation>
</comment>
<evidence type="ECO:0000313" key="4">
    <source>
        <dbReference type="EMBL" id="TCS64644.1"/>
    </source>
</evidence>
<dbReference type="InterPro" id="IPR002696">
    <property type="entry name" value="Membr_insert_effic_factor_YidD"/>
</dbReference>
<keyword evidence="6" id="KW-1185">Reference proteome</keyword>
<evidence type="ECO:0000256" key="1">
    <source>
        <dbReference type="ARBA" id="ARBA00023136"/>
    </source>
</evidence>
<sequence length="70" mass="8063">MKKIFIALIRFYQKYLSGLKRTTHCIYFPTCSQYGIEAIEKYGALKGGLLTIWRILRCNPFAKGGYDPVP</sequence>
<dbReference type="AlphaFoldDB" id="A0A4R3JFJ9"/>
<evidence type="ECO:0000313" key="6">
    <source>
        <dbReference type="Proteomes" id="UP000702954"/>
    </source>
</evidence>
<dbReference type="PANTHER" id="PTHR33383:SF1">
    <property type="entry name" value="MEMBRANE PROTEIN INSERTION EFFICIENCY FACTOR-RELATED"/>
    <property type="match status" value="1"/>
</dbReference>
<dbReference type="SMART" id="SM01234">
    <property type="entry name" value="Haemolytic"/>
    <property type="match status" value="1"/>
</dbReference>
<evidence type="ECO:0000313" key="3">
    <source>
        <dbReference type="EMBL" id="GBU03648.1"/>
    </source>
</evidence>
<organism evidence="4 5">
    <name type="scientific">Faecalimonas umbilicata</name>
    <dbReference type="NCBI Taxonomy" id="1912855"/>
    <lineage>
        <taxon>Bacteria</taxon>
        <taxon>Bacillati</taxon>
        <taxon>Bacillota</taxon>
        <taxon>Clostridia</taxon>
        <taxon>Lachnospirales</taxon>
        <taxon>Lachnospiraceae</taxon>
        <taxon>Faecalimonas</taxon>
    </lineage>
</organism>
<gene>
    <name evidence="4" type="ORF">EDD74_12516</name>
    <name evidence="3" type="ORF">FAEUMB_01890</name>
</gene>
<accession>A0A4R3JFJ9</accession>
<dbReference type="HAMAP" id="MF_00386">
    <property type="entry name" value="UPF0161_YidD"/>
    <property type="match status" value="1"/>
</dbReference>
<comment type="similarity">
    <text evidence="2">Belongs to the UPF0161 family.</text>
</comment>
<dbReference type="EMBL" id="SLZV01000025">
    <property type="protein sequence ID" value="TCS64644.1"/>
    <property type="molecule type" value="Genomic_DNA"/>
</dbReference>
<evidence type="ECO:0000313" key="5">
    <source>
        <dbReference type="Proteomes" id="UP000294613"/>
    </source>
</evidence>
<dbReference type="PANTHER" id="PTHR33383">
    <property type="entry name" value="MEMBRANE PROTEIN INSERTION EFFICIENCY FACTOR-RELATED"/>
    <property type="match status" value="1"/>
</dbReference>
<dbReference type="Pfam" id="PF01809">
    <property type="entry name" value="YidD"/>
    <property type="match status" value="1"/>
</dbReference>
<comment type="caution">
    <text evidence="4">The sequence shown here is derived from an EMBL/GenBank/DDBJ whole genome shotgun (WGS) entry which is preliminary data.</text>
</comment>
<comment type="function">
    <text evidence="2">Could be involved in insertion of integral membrane proteins into the membrane.</text>
</comment>
<keyword evidence="2" id="KW-1003">Cell membrane</keyword>
<dbReference type="GeneID" id="97508389"/>
<dbReference type="Proteomes" id="UP000702954">
    <property type="component" value="Unassembled WGS sequence"/>
</dbReference>